<sequence>MRRIIVMMFVAAGLVLSVAQRVMAVGKPWDNGRLQVSENGRFLQFENGRPFFWLGDTGWLLPERLDRDEAAYYLKRCAGAGYNMVQVQVVNGVPAFNVYGQMSMSDGFKFDAVDSKGVYGYWNHMDYIIDCAASQGIYIGMVCIWGGLVKAGLMDEEQARSYGRFLAERYKDRKNIVWIIGGDIQGNIRTEVWDALATTIKSIDHNHLMTFHPRGRCTSARWFNDRSWLDFNMFQSGHRRYGQRMGNKDYPIPDNTEEDSWMYVDSAWSYKPVKPVLDGEPSYEGIPQGLHSADDPLWKACDVRRYAYWSVFAGSCGHTYGNNNIMQFARPGVSGAYFADGERKPWYKALNDPGFNQMKYLKHLMLALPYFDRIPDQTIVVGNGEKYRRLAATRGEDYLMVYNYTGQDMKIDLTKISGSRKNVWWMNASDGTVKYIGDFPDKVLTFKNKARGGDDSDGVLIAVDASKDYLDKKLESIYTVNTDKKKDLTE</sequence>
<protein>
    <submittedName>
        <fullName evidence="3">DUF4038 domain-containing protein</fullName>
    </submittedName>
</protein>
<accession>A0ABX2AQL0</accession>
<dbReference type="Pfam" id="PF12904">
    <property type="entry name" value="Collagen_bind_2"/>
    <property type="match status" value="1"/>
</dbReference>
<dbReference type="Proteomes" id="UP000714420">
    <property type="component" value="Unassembled WGS sequence"/>
</dbReference>
<evidence type="ECO:0000313" key="3">
    <source>
        <dbReference type="EMBL" id="NPD92515.1"/>
    </source>
</evidence>
<reference evidence="3 4" key="1">
    <citation type="submission" date="2020-05" db="EMBL/GenBank/DDBJ databases">
        <title>Distinct polysaccharide utilization as determinants for interspecies competition between intestinal Prevotella spp.</title>
        <authorList>
            <person name="Galvez E.J.C."/>
            <person name="Iljazovic A."/>
            <person name="Strowig T."/>
        </authorList>
    </citation>
    <scope>NUCLEOTIDE SEQUENCE [LARGE SCALE GENOMIC DNA]</scope>
    <source>
        <strain evidence="3 4">PMUR</strain>
    </source>
</reference>
<dbReference type="InterPro" id="IPR024749">
    <property type="entry name" value="Collagen-bd_put"/>
</dbReference>
<name>A0ABX2AQL0_9BACT</name>
<dbReference type="InterPro" id="IPR025277">
    <property type="entry name" value="Apiosidase-like_cat_dom"/>
</dbReference>
<proteinExistence type="predicted"/>
<dbReference type="PANTHER" id="PTHR37836:SF3">
    <property type="entry name" value="ENDOGLUCANASE"/>
    <property type="match status" value="1"/>
</dbReference>
<organism evidence="3 4">
    <name type="scientific">Xylanibacter muris</name>
    <dbReference type="NCBI Taxonomy" id="2736290"/>
    <lineage>
        <taxon>Bacteria</taxon>
        <taxon>Pseudomonadati</taxon>
        <taxon>Bacteroidota</taxon>
        <taxon>Bacteroidia</taxon>
        <taxon>Bacteroidales</taxon>
        <taxon>Prevotellaceae</taxon>
        <taxon>Xylanibacter</taxon>
    </lineage>
</organism>
<gene>
    <name evidence="3" type="ORF">HPS56_09205</name>
</gene>
<feature type="domain" description="Apiosidase-like catalytic" evidence="2">
    <location>
        <begin position="37"/>
        <end position="371"/>
    </location>
</feature>
<dbReference type="EMBL" id="JABKKF010000008">
    <property type="protein sequence ID" value="NPD92515.1"/>
    <property type="molecule type" value="Genomic_DNA"/>
</dbReference>
<dbReference type="InterPro" id="IPR017853">
    <property type="entry name" value="GH"/>
</dbReference>
<feature type="domain" description="Putative collagen-binding" evidence="1">
    <location>
        <begin position="374"/>
        <end position="461"/>
    </location>
</feature>
<dbReference type="SUPFAM" id="SSF51445">
    <property type="entry name" value="(Trans)glycosidases"/>
    <property type="match status" value="1"/>
</dbReference>
<dbReference type="PANTHER" id="PTHR37836">
    <property type="entry name" value="LMO1036 PROTEIN"/>
    <property type="match status" value="1"/>
</dbReference>
<dbReference type="Gene3D" id="3.20.20.80">
    <property type="entry name" value="Glycosidases"/>
    <property type="match status" value="1"/>
</dbReference>
<evidence type="ECO:0000313" key="4">
    <source>
        <dbReference type="Proteomes" id="UP000714420"/>
    </source>
</evidence>
<evidence type="ECO:0000259" key="2">
    <source>
        <dbReference type="Pfam" id="PF13204"/>
    </source>
</evidence>
<dbReference type="Pfam" id="PF13204">
    <property type="entry name" value="Apiosidase"/>
    <property type="match status" value="1"/>
</dbReference>
<evidence type="ECO:0000259" key="1">
    <source>
        <dbReference type="Pfam" id="PF12904"/>
    </source>
</evidence>
<comment type="caution">
    <text evidence="3">The sequence shown here is derived from an EMBL/GenBank/DDBJ whole genome shotgun (WGS) entry which is preliminary data.</text>
</comment>
<keyword evidence="4" id="KW-1185">Reference proteome</keyword>